<gene>
    <name evidence="2" type="ORF">GFU50_06535</name>
</gene>
<dbReference type="AlphaFoldDB" id="A0ABD6YYA7"/>
<evidence type="ECO:0000256" key="1">
    <source>
        <dbReference type="SAM" id="Coils"/>
    </source>
</evidence>
<keyword evidence="1" id="KW-0175">Coiled coil</keyword>
<dbReference type="Proteomes" id="UP000422837">
    <property type="component" value="Chromosome"/>
</dbReference>
<proteinExistence type="predicted"/>
<reference evidence="2 3" key="1">
    <citation type="submission" date="2019-11" db="EMBL/GenBank/DDBJ databases">
        <title>Detection and genome characteristic of a blood enterococcus casselifavus isolate from Zhengzhou,china.</title>
        <authorList>
            <person name="Wen P."/>
        </authorList>
    </citation>
    <scope>NUCLEOTIDE SEQUENCE [LARGE SCALE GENOMIC DNA]</scope>
    <source>
        <strain evidence="2 3">EC291</strain>
    </source>
</reference>
<dbReference type="InterPro" id="IPR025580">
    <property type="entry name" value="Gp46"/>
</dbReference>
<sequence length="222" mass="25322">MEGVQNMKHKKLLPLNLQFFAEKDESDTPDDSETSKQLNVEELSDEEIAAIKEKFGFKDDKEVDSIVKSKKSRWQKEFEEEKNEAARLAKLSEEERQKELLNKDKLEFEKEKEAFRQEQLFVEKGNQLQSIGISKELAARIKGDTAEEILEDVKTFKKAWDEALKVAVDQVLLNSVDSPLGSNTTLPDINPFAAETLNLTEQGRLLRDDPEKAKALQALANK</sequence>
<feature type="coiled-coil region" evidence="1">
    <location>
        <begin position="71"/>
        <end position="118"/>
    </location>
</feature>
<dbReference type="Pfam" id="PF14265">
    <property type="entry name" value="DUF4355"/>
    <property type="match status" value="1"/>
</dbReference>
<organism evidence="2 3">
    <name type="scientific">Enterococcus casseliflavus</name>
    <name type="common">Enterococcus flavescens</name>
    <dbReference type="NCBI Taxonomy" id="37734"/>
    <lineage>
        <taxon>Bacteria</taxon>
        <taxon>Bacillati</taxon>
        <taxon>Bacillota</taxon>
        <taxon>Bacilli</taxon>
        <taxon>Lactobacillales</taxon>
        <taxon>Enterococcaceae</taxon>
        <taxon>Enterococcus</taxon>
    </lineage>
</organism>
<protein>
    <submittedName>
        <fullName evidence="2">DUF4355 domain-containing protein</fullName>
    </submittedName>
</protein>
<evidence type="ECO:0000313" key="2">
    <source>
        <dbReference type="EMBL" id="QGN29175.1"/>
    </source>
</evidence>
<accession>A0ABD6YYA7</accession>
<evidence type="ECO:0000313" key="3">
    <source>
        <dbReference type="Proteomes" id="UP000422837"/>
    </source>
</evidence>
<dbReference type="EMBL" id="CP046123">
    <property type="protein sequence ID" value="QGN29175.1"/>
    <property type="molecule type" value="Genomic_DNA"/>
</dbReference>
<name>A0ABD6YYA7_ENTCA</name>